<protein>
    <submittedName>
        <fullName evidence="11">Sigma-70 family RNA polymerase sigma factor</fullName>
    </submittedName>
</protein>
<evidence type="ECO:0000313" key="11">
    <source>
        <dbReference type="EMBL" id="XBX80314.1"/>
    </source>
</evidence>
<feature type="domain" description="RNA polymerase sigma factor 70 region 4 type 2" evidence="9">
    <location>
        <begin position="126"/>
        <end position="174"/>
    </location>
</feature>
<dbReference type="InterPro" id="IPR013249">
    <property type="entry name" value="RNA_pol_sigma70_r4_t2"/>
</dbReference>
<dbReference type="InterPro" id="IPR041916">
    <property type="entry name" value="Anti_sigma_zinc_sf"/>
</dbReference>
<feature type="compositionally biased region" description="Low complexity" evidence="6">
    <location>
        <begin position="320"/>
        <end position="342"/>
    </location>
</feature>
<dbReference type="AlphaFoldDB" id="A0AAU7W0Y1"/>
<evidence type="ECO:0000256" key="2">
    <source>
        <dbReference type="ARBA" id="ARBA00023015"/>
    </source>
</evidence>
<dbReference type="Gene3D" id="1.10.1740.10">
    <property type="match status" value="1"/>
</dbReference>
<keyword evidence="2" id="KW-0805">Transcription regulation</keyword>
<dbReference type="PANTHER" id="PTHR43133:SF8">
    <property type="entry name" value="RNA POLYMERASE SIGMA FACTOR HI_1459-RELATED"/>
    <property type="match status" value="1"/>
</dbReference>
<evidence type="ECO:0000256" key="5">
    <source>
        <dbReference type="ARBA" id="ARBA00023163"/>
    </source>
</evidence>
<dbReference type="NCBIfam" id="TIGR02937">
    <property type="entry name" value="sigma70-ECF"/>
    <property type="match status" value="1"/>
</dbReference>
<feature type="transmembrane region" description="Helical" evidence="7">
    <location>
        <begin position="276"/>
        <end position="296"/>
    </location>
</feature>
<dbReference type="GO" id="GO:0016987">
    <property type="term" value="F:sigma factor activity"/>
    <property type="evidence" value="ECO:0007669"/>
    <property type="project" value="UniProtKB-KW"/>
</dbReference>
<dbReference type="SUPFAM" id="SSF88659">
    <property type="entry name" value="Sigma3 and sigma4 domains of RNA polymerase sigma factors"/>
    <property type="match status" value="1"/>
</dbReference>
<keyword evidence="7" id="KW-1133">Transmembrane helix</keyword>
<dbReference type="RefSeq" id="WP_350353138.1">
    <property type="nucleotide sequence ID" value="NZ_CP158357.1"/>
</dbReference>
<gene>
    <name evidence="11" type="ORF">ABS642_09545</name>
</gene>
<dbReference type="InterPro" id="IPR013324">
    <property type="entry name" value="RNA_pol_sigma_r3/r4-like"/>
</dbReference>
<dbReference type="EMBL" id="CP158357">
    <property type="protein sequence ID" value="XBX80314.1"/>
    <property type="molecule type" value="Genomic_DNA"/>
</dbReference>
<keyword evidence="5" id="KW-0804">Transcription</keyword>
<evidence type="ECO:0000256" key="3">
    <source>
        <dbReference type="ARBA" id="ARBA00023082"/>
    </source>
</evidence>
<evidence type="ECO:0000256" key="7">
    <source>
        <dbReference type="SAM" id="Phobius"/>
    </source>
</evidence>
<feature type="domain" description="Putative zinc-finger" evidence="10">
    <location>
        <begin position="196"/>
        <end position="229"/>
    </location>
</feature>
<dbReference type="GO" id="GO:0003677">
    <property type="term" value="F:DNA binding"/>
    <property type="evidence" value="ECO:0007669"/>
    <property type="project" value="UniProtKB-KW"/>
</dbReference>
<evidence type="ECO:0000256" key="1">
    <source>
        <dbReference type="ARBA" id="ARBA00010641"/>
    </source>
</evidence>
<keyword evidence="3" id="KW-0731">Sigma factor</keyword>
<feature type="region of interest" description="Disordered" evidence="6">
    <location>
        <begin position="318"/>
        <end position="388"/>
    </location>
</feature>
<dbReference type="Gene3D" id="1.10.10.10">
    <property type="entry name" value="Winged helix-like DNA-binding domain superfamily/Winged helix DNA-binding domain"/>
    <property type="match status" value="1"/>
</dbReference>
<dbReference type="SUPFAM" id="SSF88946">
    <property type="entry name" value="Sigma2 domain of RNA polymerase sigma factors"/>
    <property type="match status" value="1"/>
</dbReference>
<sequence length="490" mass="50771">MESSGADTAHETDADLLRRSRDGDRRAFSELWRRHAPTAVAYARSLGTAPPDPEDVVSDAFLSILQLVRAGRGPEERFRPYLLTTVRNTWLTAARRAPSTVPLDEVEEPPSGIGTIDVEAMMNSAALVEAFGALPERWQHALWLSEVEHLPPREIADVLGMRANAVAALTYRARDGLRKAWIGAHLRRAAAGSDHRRVIELLGAYVQGDLGPRPQKFVAAHLESCADCRAAAGEARHLARAITLGPLLVGGAGLVIAPAFFPTAQAAAAVGYAAPVLWPVAAAVAVALSVGGSLLVRTPTEPDATAVVAPAVALPPPAASAPEPAASLPAPTTPTVATVPATDPDRPVTGDDAGRVPHTTPPATSPPTADGHAGAAAAAPTDDDEAVAPNNFMTKTASARWYVEVSIELDPADPDCIPIAHLSVSGTAGAVVAIVVDGRVAGKAGELDGYGIWSGDLVLPSTGGQHTVSLHLIDEDGSVGEVAVQTVIVY</sequence>
<dbReference type="PANTHER" id="PTHR43133">
    <property type="entry name" value="RNA POLYMERASE ECF-TYPE SIGMA FACTO"/>
    <property type="match status" value="1"/>
</dbReference>
<name>A0AAU7W0Y1_9MICO</name>
<keyword evidence="7" id="KW-0472">Membrane</keyword>
<dbReference type="InterPro" id="IPR013325">
    <property type="entry name" value="RNA_pol_sigma_r2"/>
</dbReference>
<dbReference type="Pfam" id="PF08281">
    <property type="entry name" value="Sigma70_r4_2"/>
    <property type="match status" value="1"/>
</dbReference>
<dbReference type="GO" id="GO:0006352">
    <property type="term" value="P:DNA-templated transcription initiation"/>
    <property type="evidence" value="ECO:0007669"/>
    <property type="project" value="InterPro"/>
</dbReference>
<dbReference type="InterPro" id="IPR039425">
    <property type="entry name" value="RNA_pol_sigma-70-like"/>
</dbReference>
<feature type="compositionally biased region" description="Low complexity" evidence="6">
    <location>
        <begin position="366"/>
        <end position="380"/>
    </location>
</feature>
<feature type="domain" description="RNA polymerase sigma-70 region 2" evidence="8">
    <location>
        <begin position="31"/>
        <end position="97"/>
    </location>
</feature>
<evidence type="ECO:0000259" key="10">
    <source>
        <dbReference type="Pfam" id="PF13490"/>
    </source>
</evidence>
<accession>A0AAU7W0Y1</accession>
<dbReference type="InterPro" id="IPR027383">
    <property type="entry name" value="Znf_put"/>
</dbReference>
<dbReference type="Pfam" id="PF13490">
    <property type="entry name" value="zf-HC2"/>
    <property type="match status" value="1"/>
</dbReference>
<keyword evidence="7" id="KW-0812">Transmembrane</keyword>
<proteinExistence type="inferred from homology"/>
<evidence type="ECO:0000256" key="6">
    <source>
        <dbReference type="SAM" id="MobiDB-lite"/>
    </source>
</evidence>
<evidence type="ECO:0000259" key="9">
    <source>
        <dbReference type="Pfam" id="PF08281"/>
    </source>
</evidence>
<dbReference type="InterPro" id="IPR036388">
    <property type="entry name" value="WH-like_DNA-bd_sf"/>
</dbReference>
<feature type="compositionally biased region" description="Basic and acidic residues" evidence="6">
    <location>
        <begin position="343"/>
        <end position="355"/>
    </location>
</feature>
<dbReference type="Pfam" id="PF04542">
    <property type="entry name" value="Sigma70_r2"/>
    <property type="match status" value="1"/>
</dbReference>
<evidence type="ECO:0000259" key="8">
    <source>
        <dbReference type="Pfam" id="PF04542"/>
    </source>
</evidence>
<dbReference type="InterPro" id="IPR007627">
    <property type="entry name" value="RNA_pol_sigma70_r2"/>
</dbReference>
<dbReference type="InterPro" id="IPR014284">
    <property type="entry name" value="RNA_pol_sigma-70_dom"/>
</dbReference>
<feature type="transmembrane region" description="Helical" evidence="7">
    <location>
        <begin position="244"/>
        <end position="264"/>
    </location>
</feature>
<evidence type="ECO:0000256" key="4">
    <source>
        <dbReference type="ARBA" id="ARBA00023125"/>
    </source>
</evidence>
<reference evidence="11" key="1">
    <citation type="submission" date="2024-06" db="EMBL/GenBank/DDBJ databases">
        <title>Draft genome sequence of Microbacterium sp. strain A8/3-1, isolated from Oxytropis tragacanthoides Fisch. ex DC. Root nodules in the Altai region of Russia.</title>
        <authorList>
            <person name="Sazanova A."/>
            <person name="Guro P."/>
            <person name="Kuznetsova I."/>
            <person name="Belimov A."/>
            <person name="Safronova V."/>
        </authorList>
    </citation>
    <scope>NUCLEOTIDE SEQUENCE</scope>
    <source>
        <strain evidence="11">A8/3-1</strain>
    </source>
</reference>
<comment type="similarity">
    <text evidence="1">Belongs to the sigma-70 factor family. ECF subfamily.</text>
</comment>
<keyword evidence="4" id="KW-0238">DNA-binding</keyword>
<organism evidence="11">
    <name type="scientific">Microbacterium sp. A8/3-1</name>
    <dbReference type="NCBI Taxonomy" id="3160749"/>
    <lineage>
        <taxon>Bacteria</taxon>
        <taxon>Bacillati</taxon>
        <taxon>Actinomycetota</taxon>
        <taxon>Actinomycetes</taxon>
        <taxon>Micrococcales</taxon>
        <taxon>Microbacteriaceae</taxon>
        <taxon>Microbacterium</taxon>
    </lineage>
</organism>
<dbReference type="Gene3D" id="1.10.10.1320">
    <property type="entry name" value="Anti-sigma factor, zinc-finger domain"/>
    <property type="match status" value="1"/>
</dbReference>